<evidence type="ECO:0000313" key="2">
    <source>
        <dbReference type="EMBL" id="GEU54072.1"/>
    </source>
</evidence>
<proteinExistence type="predicted"/>
<name>A0A6L2KZY6_TANCI</name>
<evidence type="ECO:0000256" key="1">
    <source>
        <dbReference type="SAM" id="MobiDB-lite"/>
    </source>
</evidence>
<feature type="compositionally biased region" description="Basic and acidic residues" evidence="1">
    <location>
        <begin position="77"/>
        <end position="91"/>
    </location>
</feature>
<comment type="caution">
    <text evidence="2">The sequence shown here is derived from an EMBL/GenBank/DDBJ whole genome shotgun (WGS) entry which is preliminary data.</text>
</comment>
<sequence>MPLKRNRNINDVYEQEFEQRVMARIDERLDQFVHQLANRMNDMMNSRRRGDRNDRRSEGEESENPFFEGDGSSSDEQPDRPRRNQRKDNRHCESGMRVTIIEFDGDTLNPEGGLKCFKPGHRQSECKKARKRTLFAELEEWEDDGVADNDYEALVFDDDQDEEEIVSGDVGVNLMVRRSCLTPKAVGDDWLKHNIFTILGKICTVVVDPESCDNLIAEEAVQKLGLKTENRLKPYKLYWLKKCGEDFVEGLHDVHKGVRDNLVRANSKYKQDEDQKWRQEFEDEFCPPIENDAGPPFVTRGTSPCEEKTFN</sequence>
<dbReference type="GO" id="GO:0003964">
    <property type="term" value="F:RNA-directed DNA polymerase activity"/>
    <property type="evidence" value="ECO:0007669"/>
    <property type="project" value="UniProtKB-KW"/>
</dbReference>
<keyword evidence="2" id="KW-0548">Nucleotidyltransferase</keyword>
<dbReference type="AlphaFoldDB" id="A0A6L2KZY6"/>
<dbReference type="EMBL" id="BKCJ010003272">
    <property type="protein sequence ID" value="GEU54072.1"/>
    <property type="molecule type" value="Genomic_DNA"/>
</dbReference>
<feature type="region of interest" description="Disordered" evidence="1">
    <location>
        <begin position="40"/>
        <end position="91"/>
    </location>
</feature>
<keyword evidence="2" id="KW-0808">Transferase</keyword>
<gene>
    <name evidence="2" type="ORF">Tci_026050</name>
</gene>
<dbReference type="InterPro" id="IPR050951">
    <property type="entry name" value="Retrovirus_Pol_polyprotein"/>
</dbReference>
<dbReference type="PANTHER" id="PTHR37984:SF5">
    <property type="entry name" value="PROTEIN NYNRIN-LIKE"/>
    <property type="match status" value="1"/>
</dbReference>
<organism evidence="2">
    <name type="scientific">Tanacetum cinerariifolium</name>
    <name type="common">Dalmatian daisy</name>
    <name type="synonym">Chrysanthemum cinerariifolium</name>
    <dbReference type="NCBI Taxonomy" id="118510"/>
    <lineage>
        <taxon>Eukaryota</taxon>
        <taxon>Viridiplantae</taxon>
        <taxon>Streptophyta</taxon>
        <taxon>Embryophyta</taxon>
        <taxon>Tracheophyta</taxon>
        <taxon>Spermatophyta</taxon>
        <taxon>Magnoliopsida</taxon>
        <taxon>eudicotyledons</taxon>
        <taxon>Gunneridae</taxon>
        <taxon>Pentapetalae</taxon>
        <taxon>asterids</taxon>
        <taxon>campanulids</taxon>
        <taxon>Asterales</taxon>
        <taxon>Asteraceae</taxon>
        <taxon>Asteroideae</taxon>
        <taxon>Anthemideae</taxon>
        <taxon>Anthemidinae</taxon>
        <taxon>Tanacetum</taxon>
    </lineage>
</organism>
<dbReference type="PANTHER" id="PTHR37984">
    <property type="entry name" value="PROTEIN CBG26694"/>
    <property type="match status" value="1"/>
</dbReference>
<accession>A0A6L2KZY6</accession>
<keyword evidence="2" id="KW-0695">RNA-directed DNA polymerase</keyword>
<reference evidence="2" key="1">
    <citation type="journal article" date="2019" name="Sci. Rep.">
        <title>Draft genome of Tanacetum cinerariifolium, the natural source of mosquito coil.</title>
        <authorList>
            <person name="Yamashiro T."/>
            <person name="Shiraishi A."/>
            <person name="Satake H."/>
            <person name="Nakayama K."/>
        </authorList>
    </citation>
    <scope>NUCLEOTIDE SEQUENCE</scope>
</reference>
<feature type="region of interest" description="Disordered" evidence="1">
    <location>
        <begin position="286"/>
        <end position="311"/>
    </location>
</feature>
<protein>
    <submittedName>
        <fullName evidence="2">Putative reverse transcriptase domain-containing protein</fullName>
    </submittedName>
</protein>